<dbReference type="PANTHER" id="PTHR22435">
    <property type="entry name" value="CHROMOSOME 6 OPEN READING FRAME 222"/>
    <property type="match status" value="1"/>
</dbReference>
<dbReference type="AlphaFoldDB" id="I3M9N0"/>
<dbReference type="Ensembl" id="ENSSTOT00000007398.3">
    <property type="protein sequence ID" value="ENSSTOP00000006611.3"/>
    <property type="gene ID" value="ENSSTOG00000007388.3"/>
</dbReference>
<gene>
    <name evidence="2" type="primary">BNIP5</name>
</gene>
<keyword evidence="3" id="KW-1185">Reference proteome</keyword>
<dbReference type="InterPro" id="IPR031362">
    <property type="entry name" value="BNIP5"/>
</dbReference>
<reference evidence="3" key="1">
    <citation type="submission" date="2011-11" db="EMBL/GenBank/DDBJ databases">
        <title>The Draft Genome of Spermophilus tridecemlineatus.</title>
        <authorList>
            <consortium name="The Broad Institute Genome Assembly &amp; Analysis Group"/>
            <consortium name="Computational R&amp;D Group"/>
            <consortium name="and Sequencing Platform"/>
            <person name="Di Palma F."/>
            <person name="Alfoldi J."/>
            <person name="Johnson J."/>
            <person name="Berlin A."/>
            <person name="Gnerre S."/>
            <person name="Jaffe D."/>
            <person name="MacCallum I."/>
            <person name="Young S."/>
            <person name="Walker B.J."/>
            <person name="Lindblad-Toh K."/>
        </authorList>
    </citation>
    <scope>NUCLEOTIDE SEQUENCE [LARGE SCALE GENOMIC DNA]</scope>
</reference>
<feature type="region of interest" description="Disordered" evidence="1">
    <location>
        <begin position="491"/>
        <end position="512"/>
    </location>
</feature>
<reference evidence="2" key="3">
    <citation type="submission" date="2025-09" db="UniProtKB">
        <authorList>
            <consortium name="Ensembl"/>
        </authorList>
    </citation>
    <scope>IDENTIFICATION</scope>
</reference>
<dbReference type="InParanoid" id="I3M9N0"/>
<feature type="region of interest" description="Disordered" evidence="1">
    <location>
        <begin position="1"/>
        <end position="245"/>
    </location>
</feature>
<reference evidence="2" key="2">
    <citation type="submission" date="2025-08" db="UniProtKB">
        <authorList>
            <consortium name="Ensembl"/>
        </authorList>
    </citation>
    <scope>IDENTIFICATION</scope>
</reference>
<dbReference type="FunCoup" id="I3M9N0">
    <property type="interactions" value="3"/>
</dbReference>
<feature type="compositionally biased region" description="Polar residues" evidence="1">
    <location>
        <begin position="74"/>
        <end position="84"/>
    </location>
</feature>
<dbReference type="HOGENOM" id="CLU_028338_0_0_1"/>
<feature type="region of interest" description="Disordered" evidence="1">
    <location>
        <begin position="282"/>
        <end position="460"/>
    </location>
</feature>
<evidence type="ECO:0000256" key="1">
    <source>
        <dbReference type="SAM" id="MobiDB-lite"/>
    </source>
</evidence>
<evidence type="ECO:0000313" key="2">
    <source>
        <dbReference type="Ensembl" id="ENSSTOP00000006611.3"/>
    </source>
</evidence>
<dbReference type="EMBL" id="AGTP01010983">
    <property type="status" value="NOT_ANNOTATED_CDS"/>
    <property type="molecule type" value="Genomic_DNA"/>
</dbReference>
<feature type="compositionally biased region" description="Basic residues" evidence="1">
    <location>
        <begin position="160"/>
        <end position="176"/>
    </location>
</feature>
<feature type="compositionally biased region" description="Basic residues" evidence="1">
    <location>
        <begin position="419"/>
        <end position="440"/>
    </location>
</feature>
<dbReference type="GeneTree" id="ENSGT00390000001176"/>
<accession>I3M9N0</accession>
<protein>
    <submittedName>
        <fullName evidence="2">BCL2 interacting protein 5</fullName>
    </submittedName>
</protein>
<sequence length="625" mass="67627">HLPRVLPGRGVSHLSSGSCFVPGPMETPGGPQKRAQSLDRPQAPRKDSGSGNCQPLRRTSSDGARHSGIPAQSAEAQGTVTTALTLEGMRGLLPSEQRPQQDAKKHKAQRRAQQGWLKAVLNFFLRTGPEEPREKASKRPKGKEEPSEPPDGPGEPALRTRARDKKASRKRHSHRKHDAEDPEAGLPRTEAASTEEADPGPAGRGHGHDSFLHPSLPIEVGGAGFSGVSPQAAGAQPEEHLRKPDQDAVIQRIVELLKKVGDQWEEEQLQVPRLEVALQNPSPVCKRKSQERKASLKRAFSLKKYGPGPEESRRAGAADVPSAEARPPKKSSFLPMCVGSHRSSISSSPGLEGPEVHEALSADGEGPSPSEPPTHARCQGPVEELPLDGASESKEKLRQREAVALQEVEVAVENPAPVCRKKSQEKKSSLRRAFSHKKHSSKEPRRAGTVPEAGTPKRPSYLPLCVGGHRSSISSSSEHSEFQEPLAAEGFPAASSQTRSHTPEGGALPEDTCESKEGIICTLVELLQEVDGELGDQIGRHPSFKSFFYEFSDSTLRKLVATLRRRKTHSPGGARSLAQRPSPYAFGLVHKFAGSHSRTICSLMGSRGHCVQHNFTQFPSREAQP</sequence>
<evidence type="ECO:0000313" key="3">
    <source>
        <dbReference type="Proteomes" id="UP000005215"/>
    </source>
</evidence>
<organism evidence="2 3">
    <name type="scientific">Ictidomys tridecemlineatus</name>
    <name type="common">Thirteen-lined ground squirrel</name>
    <name type="synonym">Spermophilus tridecemlineatus</name>
    <dbReference type="NCBI Taxonomy" id="43179"/>
    <lineage>
        <taxon>Eukaryota</taxon>
        <taxon>Metazoa</taxon>
        <taxon>Chordata</taxon>
        <taxon>Craniata</taxon>
        <taxon>Vertebrata</taxon>
        <taxon>Euteleostomi</taxon>
        <taxon>Mammalia</taxon>
        <taxon>Eutheria</taxon>
        <taxon>Euarchontoglires</taxon>
        <taxon>Glires</taxon>
        <taxon>Rodentia</taxon>
        <taxon>Sciuromorpha</taxon>
        <taxon>Sciuridae</taxon>
        <taxon>Xerinae</taxon>
        <taxon>Marmotini</taxon>
        <taxon>Ictidomys</taxon>
    </lineage>
</organism>
<feature type="compositionally biased region" description="Basic and acidic residues" evidence="1">
    <location>
        <begin position="391"/>
        <end position="401"/>
    </location>
</feature>
<feature type="compositionally biased region" description="Basic and acidic residues" evidence="1">
    <location>
        <begin position="128"/>
        <end position="146"/>
    </location>
</feature>
<dbReference type="Pfam" id="PF15661">
    <property type="entry name" value="CF222"/>
    <property type="match status" value="1"/>
</dbReference>
<feature type="compositionally biased region" description="Low complexity" evidence="1">
    <location>
        <begin position="402"/>
        <end position="418"/>
    </location>
</feature>
<dbReference type="Proteomes" id="UP000005215">
    <property type="component" value="Unassembled WGS sequence"/>
</dbReference>
<dbReference type="eggNOG" id="ENOG502T262">
    <property type="taxonomic scope" value="Eukaryota"/>
</dbReference>
<dbReference type="PANTHER" id="PTHR22435:SF0">
    <property type="entry name" value="PROTEIN BNIP5"/>
    <property type="match status" value="1"/>
</dbReference>
<name>I3M9N0_ICTTR</name>
<feature type="compositionally biased region" description="Polar residues" evidence="1">
    <location>
        <begin position="49"/>
        <end position="58"/>
    </location>
</feature>
<proteinExistence type="predicted"/>
<dbReference type="STRING" id="43179.ENSSTOP00000006611"/>